<dbReference type="OrthoDB" id="256869at2"/>
<dbReference type="EMBL" id="LT629742">
    <property type="protein sequence ID" value="SDR99143.1"/>
    <property type="molecule type" value="Genomic_DNA"/>
</dbReference>
<dbReference type="InterPro" id="IPR000683">
    <property type="entry name" value="Gfo/Idh/MocA-like_OxRdtase_N"/>
</dbReference>
<dbReference type="PANTHER" id="PTHR43593:SF1">
    <property type="entry name" value="INOSITOL 2-DEHYDROGENASE"/>
    <property type="match status" value="1"/>
</dbReference>
<comment type="catalytic activity">
    <reaction evidence="3">
        <text>myo-inositol + NAD(+) = scyllo-inosose + NADH + H(+)</text>
        <dbReference type="Rhea" id="RHEA:16949"/>
        <dbReference type="ChEBI" id="CHEBI:15378"/>
        <dbReference type="ChEBI" id="CHEBI:17268"/>
        <dbReference type="ChEBI" id="CHEBI:17811"/>
        <dbReference type="ChEBI" id="CHEBI:57540"/>
        <dbReference type="ChEBI" id="CHEBI:57945"/>
        <dbReference type="EC" id="1.1.1.18"/>
    </reaction>
</comment>
<evidence type="ECO:0000313" key="7">
    <source>
        <dbReference type="Proteomes" id="UP000181956"/>
    </source>
</evidence>
<dbReference type="Pfam" id="PF01408">
    <property type="entry name" value="GFO_IDH_MocA"/>
    <property type="match status" value="1"/>
</dbReference>
<evidence type="ECO:0000256" key="1">
    <source>
        <dbReference type="ARBA" id="ARBA00023002"/>
    </source>
</evidence>
<dbReference type="InterPro" id="IPR023794">
    <property type="entry name" value="MI/DCI_dehydrogenase"/>
</dbReference>
<name>A0A1H1NJU7_9MICO</name>
<keyword evidence="1 3" id="KW-0560">Oxidoreductase</keyword>
<dbReference type="AlphaFoldDB" id="A0A1H1NJU7"/>
<comment type="similarity">
    <text evidence="3">Belongs to the Gfo/Idh/MocA family.</text>
</comment>
<organism evidence="6 7">
    <name type="scientific">Microterricola viridarii</name>
    <dbReference type="NCBI Taxonomy" id="412690"/>
    <lineage>
        <taxon>Bacteria</taxon>
        <taxon>Bacillati</taxon>
        <taxon>Actinomycetota</taxon>
        <taxon>Actinomycetes</taxon>
        <taxon>Micrococcales</taxon>
        <taxon>Microbacteriaceae</taxon>
        <taxon>Microterricola</taxon>
    </lineage>
</organism>
<dbReference type="SUPFAM" id="SSF51735">
    <property type="entry name" value="NAD(P)-binding Rossmann-fold domains"/>
    <property type="match status" value="1"/>
</dbReference>
<dbReference type="InterPro" id="IPR036291">
    <property type="entry name" value="NAD(P)-bd_dom_sf"/>
</dbReference>
<feature type="domain" description="Gfo/Idh/MocA-like oxidoreductase N-terminal" evidence="4">
    <location>
        <begin position="6"/>
        <end position="126"/>
    </location>
</feature>
<dbReference type="RefSeq" id="WP_083362772.1">
    <property type="nucleotide sequence ID" value="NZ_LT629742.1"/>
</dbReference>
<dbReference type="GO" id="GO:0050112">
    <property type="term" value="F:inositol 2-dehydrogenase (NAD+) activity"/>
    <property type="evidence" value="ECO:0007669"/>
    <property type="project" value="UniProtKB-UniRule"/>
</dbReference>
<accession>A0A1H1NJU7</accession>
<feature type="domain" description="GFO/IDH/MocA-like oxidoreductase" evidence="5">
    <location>
        <begin position="135"/>
        <end position="250"/>
    </location>
</feature>
<keyword evidence="2 3" id="KW-0520">NAD</keyword>
<evidence type="ECO:0000313" key="6">
    <source>
        <dbReference type="EMBL" id="SDR99143.1"/>
    </source>
</evidence>
<sequence>MSTESLRIAVVGAGIMGADHIKRITNTISGARVVAVVEPDAARAAAAAASAPGSVARRSIEESLAEDALDAVIIATPGPFHESVLLPALEAGISILCEKPLTPDSEAALRVIEAEQRGDKPRIQVGFMRRFDPEYVELRRLVESGEAGQLLALHCAHRNASTPPGYVESMLITDSVVHEIDIVPWIAGEPIAAVEVKKTKRNSLAPAGLHEPQLVLLETVSGVLADVEINVNAQFGYQVTTDAVFERGMAAIGRTSGITRWENGRLTVAEHMTYTTRFEEAYDREVQRWVNASRRGEIDGPSAWDGYRAAVVCEAALEAQATGRRVDVSYADMPAFYAG</sequence>
<dbReference type="SUPFAM" id="SSF55347">
    <property type="entry name" value="Glyceraldehyde-3-phosphate dehydrogenase-like, C-terminal domain"/>
    <property type="match status" value="1"/>
</dbReference>
<dbReference type="Gene3D" id="3.30.360.10">
    <property type="entry name" value="Dihydrodipicolinate Reductase, domain 2"/>
    <property type="match status" value="1"/>
</dbReference>
<dbReference type="EC" id="1.1.1.18" evidence="3"/>
<proteinExistence type="inferred from homology"/>
<dbReference type="HAMAP" id="MF_01671">
    <property type="entry name" value="IolG"/>
    <property type="match status" value="1"/>
</dbReference>
<dbReference type="GO" id="GO:0019310">
    <property type="term" value="P:inositol catabolic process"/>
    <property type="evidence" value="ECO:0007669"/>
    <property type="project" value="UniProtKB-UniRule"/>
</dbReference>
<protein>
    <recommendedName>
        <fullName evidence="3">Inositol 2-dehydrogenase</fullName>
        <ecNumber evidence="3">1.1.1.18</ecNumber>
    </recommendedName>
    <alternativeName>
        <fullName evidence="3">Myo-inositol 2-dehydrogenase</fullName>
        <shortName evidence="3">MI 2-dehydrogenase</shortName>
    </alternativeName>
</protein>
<evidence type="ECO:0000259" key="4">
    <source>
        <dbReference type="Pfam" id="PF01408"/>
    </source>
</evidence>
<reference evidence="7" key="1">
    <citation type="submission" date="2016-10" db="EMBL/GenBank/DDBJ databases">
        <authorList>
            <person name="Varghese N."/>
            <person name="Submissions S."/>
        </authorList>
    </citation>
    <scope>NUCLEOTIDE SEQUENCE [LARGE SCALE GENOMIC DNA]</scope>
    <source>
        <strain evidence="7">DSM 21772</strain>
    </source>
</reference>
<dbReference type="InterPro" id="IPR055170">
    <property type="entry name" value="GFO_IDH_MocA-like_dom"/>
</dbReference>
<dbReference type="GO" id="GO:0000166">
    <property type="term" value="F:nucleotide binding"/>
    <property type="evidence" value="ECO:0007669"/>
    <property type="project" value="InterPro"/>
</dbReference>
<dbReference type="InterPro" id="IPR050424">
    <property type="entry name" value="Gfo-Idh-MocA_inositol_DH"/>
</dbReference>
<evidence type="ECO:0000256" key="3">
    <source>
        <dbReference type="HAMAP-Rule" id="MF_01671"/>
    </source>
</evidence>
<evidence type="ECO:0000259" key="5">
    <source>
        <dbReference type="Pfam" id="PF22725"/>
    </source>
</evidence>
<comment type="function">
    <text evidence="3">Involved in the oxidation of myo-inositol (MI) to 2-keto-myo-inositol (2KMI or 2-inosose).</text>
</comment>
<comment type="subunit">
    <text evidence="3">Homotetramer.</text>
</comment>
<dbReference type="Pfam" id="PF22725">
    <property type="entry name" value="GFO_IDH_MocA_C3"/>
    <property type="match status" value="1"/>
</dbReference>
<dbReference type="Proteomes" id="UP000181956">
    <property type="component" value="Chromosome I"/>
</dbReference>
<dbReference type="PANTHER" id="PTHR43593">
    <property type="match status" value="1"/>
</dbReference>
<dbReference type="STRING" id="412690.SAMN04489834_0657"/>
<dbReference type="Gene3D" id="3.40.50.720">
    <property type="entry name" value="NAD(P)-binding Rossmann-like Domain"/>
    <property type="match status" value="1"/>
</dbReference>
<keyword evidence="7" id="KW-1185">Reference proteome</keyword>
<gene>
    <name evidence="3" type="primary">iolG</name>
    <name evidence="6" type="ORF">SAMN04489834_0657</name>
</gene>
<evidence type="ECO:0000256" key="2">
    <source>
        <dbReference type="ARBA" id="ARBA00023027"/>
    </source>
</evidence>